<dbReference type="GO" id="GO:0005198">
    <property type="term" value="F:structural molecule activity"/>
    <property type="evidence" value="ECO:0007669"/>
    <property type="project" value="UniProtKB-UniRule"/>
</dbReference>
<dbReference type="Pfam" id="PF00700">
    <property type="entry name" value="Flagellin_C"/>
    <property type="match status" value="1"/>
</dbReference>
<feature type="region of interest" description="Disordered" evidence="4">
    <location>
        <begin position="211"/>
        <end position="232"/>
    </location>
</feature>
<dbReference type="GO" id="GO:0005576">
    <property type="term" value="C:extracellular region"/>
    <property type="evidence" value="ECO:0007669"/>
    <property type="project" value="UniProtKB-SubCell"/>
</dbReference>
<dbReference type="Gene3D" id="1.20.1330.10">
    <property type="entry name" value="f41 fragment of flagellin, N-terminal domain"/>
    <property type="match status" value="1"/>
</dbReference>
<dbReference type="STRING" id="1902579.BHV28_02340"/>
<proteinExistence type="inferred from homology"/>
<dbReference type="InterPro" id="IPR046358">
    <property type="entry name" value="Flagellin_C"/>
</dbReference>
<evidence type="ECO:0000256" key="1">
    <source>
        <dbReference type="ARBA" id="ARBA00005709"/>
    </source>
</evidence>
<dbReference type="KEGG" id="thd:BHV28_02340"/>
<keyword evidence="7" id="KW-0966">Cell projection</keyword>
<evidence type="ECO:0000256" key="3">
    <source>
        <dbReference type="RuleBase" id="RU362073"/>
    </source>
</evidence>
<feature type="domain" description="Flagellin C-terminal" evidence="6">
    <location>
        <begin position="280"/>
        <end position="363"/>
    </location>
</feature>
<keyword evidence="7" id="KW-0282">Flagellum</keyword>
<dbReference type="Pfam" id="PF00669">
    <property type="entry name" value="Flagellin_N"/>
    <property type="match status" value="1"/>
</dbReference>
<protein>
    <recommendedName>
        <fullName evidence="3">Flagellin</fullName>
    </recommendedName>
</protein>
<dbReference type="EMBL" id="CP017315">
    <property type="protein sequence ID" value="AQS40956.1"/>
    <property type="molecule type" value="Genomic_DNA"/>
</dbReference>
<keyword evidence="2 3" id="KW-0975">Bacterial flagellum</keyword>
<comment type="subcellular location">
    <subcellularLocation>
        <location evidence="3">Secreted</location>
    </subcellularLocation>
    <subcellularLocation>
        <location evidence="3">Bacterial flagellum</location>
    </subcellularLocation>
</comment>
<keyword evidence="8" id="KW-1185">Reference proteome</keyword>
<reference evidence="7 8" key="1">
    <citation type="journal article" date="2010" name="Science">
        <title>Genomic comparison of the ants Camponotus floridanus and Harpegnathos saltator.</title>
        <authorList>
            <person name="Bonasio R."/>
            <person name="Zhang G."/>
            <person name="Ye C."/>
            <person name="Mutti N.S."/>
            <person name="Fang X."/>
            <person name="Qin N."/>
            <person name="Donahue G."/>
            <person name="Yang P."/>
            <person name="Li Q."/>
            <person name="Li C."/>
            <person name="Zhang P."/>
            <person name="Huang Z."/>
            <person name="Berger S.L."/>
            <person name="Reinberg D."/>
            <person name="Wang J."/>
            <person name="Liebig J."/>
        </authorList>
    </citation>
    <scope>NUCLEOTIDE SEQUENCE [LARGE SCALE GENOMIC DNA]</scope>
    <source>
        <strain evidence="7 8">Hsal</strain>
    </source>
</reference>
<evidence type="ECO:0000259" key="5">
    <source>
        <dbReference type="Pfam" id="PF00669"/>
    </source>
</evidence>
<dbReference type="PANTHER" id="PTHR42792:SF2">
    <property type="entry name" value="FLAGELLIN"/>
    <property type="match status" value="1"/>
</dbReference>
<dbReference type="InterPro" id="IPR001492">
    <property type="entry name" value="Flagellin"/>
</dbReference>
<keyword evidence="3" id="KW-0964">Secreted</keyword>
<reference evidence="7 8" key="2">
    <citation type="journal article" date="2016" name="Sci. Rep.">
        <title>The genome of Rhizobiales bacteria in predatory ants reveals urease gene functions but no genes for nitrogen fixation.</title>
        <authorList>
            <person name="Neuvonen M.M."/>
            <person name="Tamarit D."/>
            <person name="Naslund K."/>
            <person name="Liebig J."/>
            <person name="Feldhaar H."/>
            <person name="Moran N.A."/>
            <person name="Guy L."/>
            <person name="Andersson S.G."/>
        </authorList>
    </citation>
    <scope>NUCLEOTIDE SEQUENCE [LARGE SCALE GENOMIC DNA]</scope>
    <source>
        <strain evidence="7 8">Hsal</strain>
    </source>
</reference>
<organism evidence="7 8">
    <name type="scientific">Candidatus Tokpelaia hoelldobleri</name>
    <dbReference type="NCBI Taxonomy" id="1902579"/>
    <lineage>
        <taxon>Bacteria</taxon>
        <taxon>Pseudomonadati</taxon>
        <taxon>Pseudomonadota</taxon>
        <taxon>Alphaproteobacteria</taxon>
        <taxon>Hyphomicrobiales</taxon>
        <taxon>Candidatus Tokpelaia</taxon>
    </lineage>
</organism>
<dbReference type="PANTHER" id="PTHR42792">
    <property type="entry name" value="FLAGELLIN"/>
    <property type="match status" value="1"/>
</dbReference>
<keyword evidence="7" id="KW-0969">Cilium</keyword>
<comment type="similarity">
    <text evidence="1 3">Belongs to the bacterial flagellin family.</text>
</comment>
<name>A0A1U9JSW2_9HYPH</name>
<dbReference type="GO" id="GO:0009288">
    <property type="term" value="C:bacterial-type flagellum"/>
    <property type="evidence" value="ECO:0007669"/>
    <property type="project" value="UniProtKB-SubCell"/>
</dbReference>
<evidence type="ECO:0000313" key="8">
    <source>
        <dbReference type="Proteomes" id="UP000188912"/>
    </source>
</evidence>
<evidence type="ECO:0000256" key="4">
    <source>
        <dbReference type="SAM" id="MobiDB-lite"/>
    </source>
</evidence>
<evidence type="ECO:0000259" key="6">
    <source>
        <dbReference type="Pfam" id="PF00700"/>
    </source>
</evidence>
<dbReference type="Proteomes" id="UP000188912">
    <property type="component" value="Chromosome"/>
</dbReference>
<feature type="domain" description="Flagellin N-terminal" evidence="5">
    <location>
        <begin position="7"/>
        <end position="116"/>
    </location>
</feature>
<evidence type="ECO:0000256" key="2">
    <source>
        <dbReference type="ARBA" id="ARBA00023143"/>
    </source>
</evidence>
<accession>A0A1U9JSW2</accession>
<sequence>MGTSLLTNSASMTALKTLRELSSNMDNVQERVSTGKRVNKAADNSAYWSISSMMQSDKSTLSAVSDGMALGKSQISTANTAVNATKGNLDEINKSLATIYEKGEGDVQKIQKAVGGKLSAIKSAVSSSTLAEKNIIANEGQTVRVSGSYRREGESTYVDMIEVGSDALNFAKKGENGALDYSEGKLKLALAGSTGADAALKGAITAYEAAIAPTPGTPGDETNPATPDTPKTDTEKRAALAAFKDTLSEAGYSVQDFVEADLSGVSAGGLEALGGYLQDITTEVTQNVVAAGAELGVAEKQIDDQIGFVANLMDAVDRGVGAMVDADMNAESARLASLQVQQQLAIQALSIANQNSQNLLSLFRG</sequence>
<dbReference type="SUPFAM" id="SSF64518">
    <property type="entry name" value="Phase 1 flagellin"/>
    <property type="match status" value="1"/>
</dbReference>
<dbReference type="InterPro" id="IPR001029">
    <property type="entry name" value="Flagellin_N"/>
</dbReference>
<evidence type="ECO:0000313" key="7">
    <source>
        <dbReference type="EMBL" id="AQS40956.1"/>
    </source>
</evidence>
<gene>
    <name evidence="7" type="primary">flaA2</name>
    <name evidence="7" type="ORF">BHV28_02340</name>
</gene>
<comment type="function">
    <text evidence="3">Flagellin is the subunit protein which polymerizes to form the filaments of bacterial flagella.</text>
</comment>
<dbReference type="AlphaFoldDB" id="A0A1U9JSW2"/>